<name>A0ABR7IY69_9FLAO</name>
<sequence>MNYLIIWEDLAEQSFIEEANFILTKWNLKEVEKFEILVENELKRLSNNAIIGNFKYKNVYSLVISKQTTIYYRVNKEKCVIEIIVFWNNLKNPDDLIKLL</sequence>
<accession>A0ABR7IY69</accession>
<protein>
    <submittedName>
        <fullName evidence="1">Type II toxin-antitoxin system RelE/ParE family toxin</fullName>
    </submittedName>
</protein>
<organism evidence="1 2">
    <name type="scientific">Flavobacterium bernardetii</name>
    <dbReference type="NCBI Taxonomy" id="2813823"/>
    <lineage>
        <taxon>Bacteria</taxon>
        <taxon>Pseudomonadati</taxon>
        <taxon>Bacteroidota</taxon>
        <taxon>Flavobacteriia</taxon>
        <taxon>Flavobacteriales</taxon>
        <taxon>Flavobacteriaceae</taxon>
        <taxon>Flavobacterium</taxon>
    </lineage>
</organism>
<gene>
    <name evidence="1" type="ORF">H8R27_07485</name>
</gene>
<proteinExistence type="predicted"/>
<evidence type="ECO:0000313" key="1">
    <source>
        <dbReference type="EMBL" id="MBC5834725.1"/>
    </source>
</evidence>
<dbReference type="Gene3D" id="3.30.2310.20">
    <property type="entry name" value="RelE-like"/>
    <property type="match status" value="1"/>
</dbReference>
<comment type="caution">
    <text evidence="1">The sequence shown here is derived from an EMBL/GenBank/DDBJ whole genome shotgun (WGS) entry which is preliminary data.</text>
</comment>
<keyword evidence="2" id="KW-1185">Reference proteome</keyword>
<dbReference type="Proteomes" id="UP000605990">
    <property type="component" value="Unassembled WGS sequence"/>
</dbReference>
<dbReference type="InterPro" id="IPR035093">
    <property type="entry name" value="RelE/ParE_toxin_dom_sf"/>
</dbReference>
<evidence type="ECO:0000313" key="2">
    <source>
        <dbReference type="Proteomes" id="UP000605990"/>
    </source>
</evidence>
<reference evidence="1 2" key="1">
    <citation type="submission" date="2020-08" db="EMBL/GenBank/DDBJ databases">
        <title>Description of novel Flavobacterium F-408 isolate.</title>
        <authorList>
            <person name="Saticioglu I.B."/>
            <person name="Duman M."/>
            <person name="Altun S."/>
        </authorList>
    </citation>
    <scope>NUCLEOTIDE SEQUENCE [LARGE SCALE GENOMIC DNA]</scope>
    <source>
        <strain evidence="1 2">F-408</strain>
    </source>
</reference>
<dbReference type="RefSeq" id="WP_166127750.1">
    <property type="nucleotide sequence ID" value="NZ_JAANOQ010000004.1"/>
</dbReference>
<dbReference type="EMBL" id="JACRUN010000003">
    <property type="protein sequence ID" value="MBC5834725.1"/>
    <property type="molecule type" value="Genomic_DNA"/>
</dbReference>